<evidence type="ECO:0008006" key="4">
    <source>
        <dbReference type="Google" id="ProtNLM"/>
    </source>
</evidence>
<dbReference type="EMBL" id="PNIQ01000335">
    <property type="protein sequence ID" value="PMP83577.1"/>
    <property type="molecule type" value="Genomic_DNA"/>
</dbReference>
<gene>
    <name evidence="2" type="ORF">C0184_05095</name>
</gene>
<protein>
    <recommendedName>
        <fullName evidence="4">NarG-like domain-containing protein</fullName>
    </recommendedName>
</protein>
<evidence type="ECO:0000256" key="1">
    <source>
        <dbReference type="SAM" id="Phobius"/>
    </source>
</evidence>
<evidence type="ECO:0000313" key="2">
    <source>
        <dbReference type="EMBL" id="PMP83577.1"/>
    </source>
</evidence>
<feature type="transmembrane region" description="Helical" evidence="1">
    <location>
        <begin position="52"/>
        <end position="70"/>
    </location>
</feature>
<reference evidence="2 3" key="1">
    <citation type="submission" date="2018-01" db="EMBL/GenBank/DDBJ databases">
        <title>Metagenomic assembled genomes from two thermal pools in the Uzon Caldera, Kamchatka, Russia.</title>
        <authorList>
            <person name="Wilkins L."/>
            <person name="Ettinger C."/>
        </authorList>
    </citation>
    <scope>NUCLEOTIDE SEQUENCE [LARGE SCALE GENOMIC DNA]</scope>
    <source>
        <strain evidence="2">ZAV-02</strain>
    </source>
</reference>
<feature type="transmembrane region" description="Helical" evidence="1">
    <location>
        <begin position="12"/>
        <end position="32"/>
    </location>
</feature>
<dbReference type="Proteomes" id="UP000243376">
    <property type="component" value="Unassembled WGS sequence"/>
</dbReference>
<feature type="transmembrane region" description="Helical" evidence="1">
    <location>
        <begin position="150"/>
        <end position="170"/>
    </location>
</feature>
<keyword evidence="1" id="KW-0812">Transmembrane</keyword>
<keyword evidence="1" id="KW-0472">Membrane</keyword>
<dbReference type="AlphaFoldDB" id="A0A2J6X8K6"/>
<name>A0A2J6X8K6_9CHLR</name>
<organism evidence="2 3">
    <name type="scientific">Chloroflexus aggregans</name>
    <dbReference type="NCBI Taxonomy" id="152260"/>
    <lineage>
        <taxon>Bacteria</taxon>
        <taxon>Bacillati</taxon>
        <taxon>Chloroflexota</taxon>
        <taxon>Chloroflexia</taxon>
        <taxon>Chloroflexales</taxon>
        <taxon>Chloroflexineae</taxon>
        <taxon>Chloroflexaceae</taxon>
        <taxon>Chloroflexus</taxon>
    </lineage>
</organism>
<dbReference type="SUPFAM" id="SSF103501">
    <property type="entry name" value="Respiratory nitrate reductase 1 gamma chain"/>
    <property type="match status" value="1"/>
</dbReference>
<evidence type="ECO:0000313" key="3">
    <source>
        <dbReference type="Proteomes" id="UP000243376"/>
    </source>
</evidence>
<feature type="transmembrane region" description="Helical" evidence="1">
    <location>
        <begin position="232"/>
        <end position="264"/>
    </location>
</feature>
<sequence length="273" mass="30522">MMIELLNIIAPVALTIFVVGVGLRLGRFGVALLTKRHPRGVSPTFVPMPQRMGVLAALNAVLFGPFKHFYRRSNPTWGRGYLLYHVAIITEVIGYSISALIVFAVIVLGRPVPDVALHLEESFNYSPANLLAIIFGNGEMLQARFLFGQFAPVFIGITWIAVGFAVLGNVHLMTVLLRRWSGAVVGDIDHAAKGIRTPGRLPWDRLVVRTIIFCIIWTELLARLHLVPGIVYFHALLGLALFVLLPFTYLFHMVYNFLAIFYAVRRRMARTIA</sequence>
<feature type="transmembrane region" description="Helical" evidence="1">
    <location>
        <begin position="206"/>
        <end position="226"/>
    </location>
</feature>
<comment type="caution">
    <text evidence="2">The sequence shown here is derived from an EMBL/GenBank/DDBJ whole genome shotgun (WGS) entry which is preliminary data.</text>
</comment>
<proteinExistence type="predicted"/>
<accession>A0A2J6X8K6</accession>
<dbReference type="InterPro" id="IPR036197">
    <property type="entry name" value="NarG-like_sf"/>
</dbReference>
<keyword evidence="1" id="KW-1133">Transmembrane helix</keyword>
<feature type="transmembrane region" description="Helical" evidence="1">
    <location>
        <begin position="82"/>
        <end position="108"/>
    </location>
</feature>